<dbReference type="InterPro" id="IPR007391">
    <property type="entry name" value="Vancomycin_resist_VanW"/>
</dbReference>
<proteinExistence type="predicted"/>
<organism evidence="2 3">
    <name type="scientific">Nocardia acididurans</name>
    <dbReference type="NCBI Taxonomy" id="2802282"/>
    <lineage>
        <taxon>Bacteria</taxon>
        <taxon>Bacillati</taxon>
        <taxon>Actinomycetota</taxon>
        <taxon>Actinomycetes</taxon>
        <taxon>Mycobacteriales</taxon>
        <taxon>Nocardiaceae</taxon>
        <taxon>Nocardia</taxon>
    </lineage>
</organism>
<evidence type="ECO:0000313" key="3">
    <source>
        <dbReference type="Proteomes" id="UP000602198"/>
    </source>
</evidence>
<dbReference type="EMBL" id="JAERRJ010000001">
    <property type="protein sequence ID" value="MBL1072996.1"/>
    <property type="molecule type" value="Genomic_DNA"/>
</dbReference>
<evidence type="ECO:0000313" key="2">
    <source>
        <dbReference type="EMBL" id="MBL1072996.1"/>
    </source>
</evidence>
<name>A0ABS1LY88_9NOCA</name>
<reference evidence="2 3" key="1">
    <citation type="submission" date="2021-01" db="EMBL/GenBank/DDBJ databases">
        <title>WGS of actinomycetes isolated from Thailand.</title>
        <authorList>
            <person name="Thawai C."/>
        </authorList>
    </citation>
    <scope>NUCLEOTIDE SEQUENCE [LARGE SCALE GENOMIC DNA]</scope>
    <source>
        <strain evidence="2 3">LPG 2</strain>
    </source>
</reference>
<feature type="domain" description="YoaR-like putative peptidoglycan binding" evidence="1">
    <location>
        <begin position="191"/>
        <end position="292"/>
    </location>
</feature>
<dbReference type="Pfam" id="PF04294">
    <property type="entry name" value="VanW"/>
    <property type="match status" value="1"/>
</dbReference>
<evidence type="ECO:0000259" key="1">
    <source>
        <dbReference type="Pfam" id="PF12229"/>
    </source>
</evidence>
<dbReference type="Proteomes" id="UP000602198">
    <property type="component" value="Unassembled WGS sequence"/>
</dbReference>
<sequence length="540" mass="56914">MAAGGLAFAADWSLSSGHVPRGVQVAGIDIGGMERSDAQSRLESALNQRVTQPVTVRIGDVQATVVPRDAGLSVDWDGTWDRIGSQPVNPVTRLTSFFSTRNVEPAATIDDSAMTAQLAALSSHDRQPVEGGVVFDGARPVAVQPVPGRVLDVPAARTVLAEHWADGPTLELPAVETQAQVTSAAVDRTLREVAQPAVRAAVTFTGKGGNGTLEPAQIAGALTFAPNGQGGLTPSYDNEAIIAALEPQLKSTEIEPKDATFEVGGSRATVVPAVVGDTINWDKTLEGLPALLVSPSDRSKVVVYEQVKPKLSTEDAEKMGVVQSVGSFTTGGFSGPSGVNIRTVAEKVNGAVVKPGETFSLNDFTGPRGAEQGYVESGIINQGRPSTAVGGGISQFATTLYNAAYFAGMEDAGHTEHSYYISRYPAAREATVFDGAIDLKFRNNTPYGIFIEANANSSEVTVRLWSTKTVEVESITGERTKPTDPKEITLPKGKECIASEGAPGFTTSDTRVIRDSKTGKEISRTTRTVKYDPIPVVKCE</sequence>
<dbReference type="Pfam" id="PF12229">
    <property type="entry name" value="PG_binding_4"/>
    <property type="match status" value="1"/>
</dbReference>
<comment type="caution">
    <text evidence="2">The sequence shown here is derived from an EMBL/GenBank/DDBJ whole genome shotgun (WGS) entry which is preliminary data.</text>
</comment>
<gene>
    <name evidence="2" type="ORF">JK358_01155</name>
</gene>
<dbReference type="PANTHER" id="PTHR35788:SF1">
    <property type="entry name" value="EXPORTED PROTEIN"/>
    <property type="match status" value="1"/>
</dbReference>
<dbReference type="InterPro" id="IPR022029">
    <property type="entry name" value="YoaR-like_PG-bd"/>
</dbReference>
<dbReference type="InterPro" id="IPR052913">
    <property type="entry name" value="Glycopeptide_resist_protein"/>
</dbReference>
<keyword evidence="3" id="KW-1185">Reference proteome</keyword>
<accession>A0ABS1LY88</accession>
<dbReference type="PANTHER" id="PTHR35788">
    <property type="entry name" value="EXPORTED PROTEIN-RELATED"/>
    <property type="match status" value="1"/>
</dbReference>
<protein>
    <submittedName>
        <fullName evidence="2">VanW family protein</fullName>
    </submittedName>
</protein>